<proteinExistence type="predicted"/>
<feature type="signal peptide" evidence="1">
    <location>
        <begin position="1"/>
        <end position="17"/>
    </location>
</feature>
<evidence type="ECO:0000313" key="3">
    <source>
        <dbReference type="Proteomes" id="UP001289374"/>
    </source>
</evidence>
<evidence type="ECO:0000313" key="2">
    <source>
        <dbReference type="EMBL" id="KAK4409173.1"/>
    </source>
</evidence>
<dbReference type="EMBL" id="JACGWL010000002">
    <property type="protein sequence ID" value="KAK4409173.1"/>
    <property type="molecule type" value="Genomic_DNA"/>
</dbReference>
<organism evidence="2 3">
    <name type="scientific">Sesamum angolense</name>
    <dbReference type="NCBI Taxonomy" id="2727404"/>
    <lineage>
        <taxon>Eukaryota</taxon>
        <taxon>Viridiplantae</taxon>
        <taxon>Streptophyta</taxon>
        <taxon>Embryophyta</taxon>
        <taxon>Tracheophyta</taxon>
        <taxon>Spermatophyta</taxon>
        <taxon>Magnoliopsida</taxon>
        <taxon>eudicotyledons</taxon>
        <taxon>Gunneridae</taxon>
        <taxon>Pentapetalae</taxon>
        <taxon>asterids</taxon>
        <taxon>lamiids</taxon>
        <taxon>Lamiales</taxon>
        <taxon>Pedaliaceae</taxon>
        <taxon>Sesamum</taxon>
    </lineage>
</organism>
<reference evidence="2" key="1">
    <citation type="submission" date="2020-06" db="EMBL/GenBank/DDBJ databases">
        <authorList>
            <person name="Li T."/>
            <person name="Hu X."/>
            <person name="Zhang T."/>
            <person name="Song X."/>
            <person name="Zhang H."/>
            <person name="Dai N."/>
            <person name="Sheng W."/>
            <person name="Hou X."/>
            <person name="Wei L."/>
        </authorList>
    </citation>
    <scope>NUCLEOTIDE SEQUENCE</scope>
    <source>
        <strain evidence="2">K16</strain>
        <tissue evidence="2">Leaf</tissue>
    </source>
</reference>
<reference evidence="2" key="2">
    <citation type="journal article" date="2024" name="Plant">
        <title>Genomic evolution and insights into agronomic trait innovations of Sesamum species.</title>
        <authorList>
            <person name="Miao H."/>
            <person name="Wang L."/>
            <person name="Qu L."/>
            <person name="Liu H."/>
            <person name="Sun Y."/>
            <person name="Le M."/>
            <person name="Wang Q."/>
            <person name="Wei S."/>
            <person name="Zheng Y."/>
            <person name="Lin W."/>
            <person name="Duan Y."/>
            <person name="Cao H."/>
            <person name="Xiong S."/>
            <person name="Wang X."/>
            <person name="Wei L."/>
            <person name="Li C."/>
            <person name="Ma Q."/>
            <person name="Ju M."/>
            <person name="Zhao R."/>
            <person name="Li G."/>
            <person name="Mu C."/>
            <person name="Tian Q."/>
            <person name="Mei H."/>
            <person name="Zhang T."/>
            <person name="Gao T."/>
            <person name="Zhang H."/>
        </authorList>
    </citation>
    <scope>NUCLEOTIDE SEQUENCE</scope>
    <source>
        <strain evidence="2">K16</strain>
    </source>
</reference>
<accession>A0AAE2C4X8</accession>
<protein>
    <submittedName>
        <fullName evidence="2">Uncharacterized protein</fullName>
    </submittedName>
</protein>
<sequence length="151" mass="16463">MAVVLLKLVFLVMSTLSNLLTRLIFNAAAHVLVQMIQALKVPGEGSQRLLDHFRNMITTVLKYLSDLIIQAISNAFSSLFNVVKEGVLSSSSGLAATVSGLVEKSMTSFNDVVEDVPEVLEAFRQMVAKIVTDFLNNCNDAVAYVTQNVLN</sequence>
<gene>
    <name evidence="2" type="ORF">Sango_0498300</name>
</gene>
<name>A0AAE2C4X8_9LAMI</name>
<comment type="caution">
    <text evidence="2">The sequence shown here is derived from an EMBL/GenBank/DDBJ whole genome shotgun (WGS) entry which is preliminary data.</text>
</comment>
<keyword evidence="3" id="KW-1185">Reference proteome</keyword>
<feature type="chain" id="PRO_5042161077" evidence="1">
    <location>
        <begin position="18"/>
        <end position="151"/>
    </location>
</feature>
<keyword evidence="1" id="KW-0732">Signal</keyword>
<dbReference type="AlphaFoldDB" id="A0AAE2C4X8"/>
<evidence type="ECO:0000256" key="1">
    <source>
        <dbReference type="SAM" id="SignalP"/>
    </source>
</evidence>
<dbReference type="Proteomes" id="UP001289374">
    <property type="component" value="Unassembled WGS sequence"/>
</dbReference>